<evidence type="ECO:0000259" key="7">
    <source>
        <dbReference type="PROSITE" id="PS50111"/>
    </source>
</evidence>
<feature type="transmembrane region" description="Helical" evidence="6">
    <location>
        <begin position="180"/>
        <end position="201"/>
    </location>
</feature>
<dbReference type="RefSeq" id="WP_201348179.1">
    <property type="nucleotide sequence ID" value="NZ_AP014546.1"/>
</dbReference>
<comment type="similarity">
    <text evidence="4">Belongs to the methyl-accepting chemotaxis (MCP) protein family.</text>
</comment>
<dbReference type="Proteomes" id="UP000595332">
    <property type="component" value="Chromosome"/>
</dbReference>
<evidence type="ECO:0000259" key="9">
    <source>
        <dbReference type="PROSITE" id="PS50885"/>
    </source>
</evidence>
<dbReference type="SUPFAM" id="SSF55785">
    <property type="entry name" value="PYP-like sensor domain (PAS domain)"/>
    <property type="match status" value="2"/>
</dbReference>
<dbReference type="InterPro" id="IPR003660">
    <property type="entry name" value="HAMP_dom"/>
</dbReference>
<keyword evidence="11" id="KW-1185">Reference proteome</keyword>
<evidence type="ECO:0000256" key="5">
    <source>
        <dbReference type="PROSITE-ProRule" id="PRU00284"/>
    </source>
</evidence>
<dbReference type="InterPro" id="IPR013655">
    <property type="entry name" value="PAS_fold_3"/>
</dbReference>
<dbReference type="Gene3D" id="3.30.450.20">
    <property type="entry name" value="PAS domain"/>
    <property type="match status" value="2"/>
</dbReference>
<gene>
    <name evidence="10" type="ORF">NEJAP_3109</name>
</gene>
<comment type="subcellular location">
    <subcellularLocation>
        <location evidence="1">Membrane</location>
    </subcellularLocation>
</comment>
<dbReference type="Pfam" id="PF18947">
    <property type="entry name" value="HAMP_2"/>
    <property type="match status" value="1"/>
</dbReference>
<keyword evidence="6" id="KW-1133">Transmembrane helix</keyword>
<dbReference type="CDD" id="cd11386">
    <property type="entry name" value="MCP_signal"/>
    <property type="match status" value="1"/>
</dbReference>
<keyword evidence="2" id="KW-0488">Methylation</keyword>
<feature type="domain" description="PAS" evidence="8">
    <location>
        <begin position="263"/>
        <end position="305"/>
    </location>
</feature>
<dbReference type="Gene3D" id="1.10.287.950">
    <property type="entry name" value="Methyl-accepting chemotaxis protein"/>
    <property type="match status" value="1"/>
</dbReference>
<dbReference type="InterPro" id="IPR035965">
    <property type="entry name" value="PAS-like_dom_sf"/>
</dbReference>
<dbReference type="PANTHER" id="PTHR43531:SF14">
    <property type="entry name" value="METHYL-ACCEPTING CHEMOTAXIS PROTEIN I-RELATED"/>
    <property type="match status" value="1"/>
</dbReference>
<feature type="domain" description="Methyl-accepting transducer" evidence="7">
    <location>
        <begin position="482"/>
        <end position="711"/>
    </location>
</feature>
<dbReference type="FunFam" id="1.10.287.950:FF:000001">
    <property type="entry name" value="Methyl-accepting chemotaxis sensory transducer"/>
    <property type="match status" value="1"/>
</dbReference>
<dbReference type="Gene3D" id="6.10.340.10">
    <property type="match status" value="1"/>
</dbReference>
<evidence type="ECO:0000256" key="6">
    <source>
        <dbReference type="SAM" id="Phobius"/>
    </source>
</evidence>
<dbReference type="GO" id="GO:0005886">
    <property type="term" value="C:plasma membrane"/>
    <property type="evidence" value="ECO:0007669"/>
    <property type="project" value="TreeGrafter"/>
</dbReference>
<dbReference type="Pfam" id="PF00015">
    <property type="entry name" value="MCPsignal"/>
    <property type="match status" value="1"/>
</dbReference>
<feature type="domain" description="PAS" evidence="8">
    <location>
        <begin position="25"/>
        <end position="60"/>
    </location>
</feature>
<dbReference type="SMART" id="SM00091">
    <property type="entry name" value="PAS"/>
    <property type="match status" value="2"/>
</dbReference>
<dbReference type="CDD" id="cd06225">
    <property type="entry name" value="HAMP"/>
    <property type="match status" value="1"/>
</dbReference>
<dbReference type="PROSITE" id="PS50111">
    <property type="entry name" value="CHEMOTAXIS_TRANSDUC_2"/>
    <property type="match status" value="1"/>
</dbReference>
<keyword evidence="3 5" id="KW-0807">Transducer</keyword>
<dbReference type="InterPro" id="IPR000014">
    <property type="entry name" value="PAS"/>
</dbReference>
<dbReference type="SUPFAM" id="SSF58104">
    <property type="entry name" value="Methyl-accepting chemotaxis protein (MCP) signaling domain"/>
    <property type="match status" value="1"/>
</dbReference>
<dbReference type="AlphaFoldDB" id="A0A7R6PR17"/>
<keyword evidence="6" id="KW-0472">Membrane</keyword>
<dbReference type="PROSITE" id="PS50885">
    <property type="entry name" value="HAMP"/>
    <property type="match status" value="1"/>
</dbReference>
<dbReference type="SMART" id="SM00283">
    <property type="entry name" value="MA"/>
    <property type="match status" value="1"/>
</dbReference>
<dbReference type="InterPro" id="IPR051310">
    <property type="entry name" value="MCP_chemotaxis"/>
</dbReference>
<dbReference type="GO" id="GO:0004888">
    <property type="term" value="F:transmembrane signaling receptor activity"/>
    <property type="evidence" value="ECO:0007669"/>
    <property type="project" value="InterPro"/>
</dbReference>
<name>A0A7R6PR17_9GAMM</name>
<dbReference type="SMART" id="SM00304">
    <property type="entry name" value="HAMP"/>
    <property type="match status" value="2"/>
</dbReference>
<feature type="transmembrane region" description="Helical" evidence="6">
    <location>
        <begin position="155"/>
        <end position="174"/>
    </location>
</feature>
<dbReference type="Pfam" id="PF08447">
    <property type="entry name" value="PAS_3"/>
    <property type="match status" value="1"/>
</dbReference>
<dbReference type="PROSITE" id="PS50112">
    <property type="entry name" value="PAS"/>
    <property type="match status" value="2"/>
</dbReference>
<sequence length="785" mass="86000">MKVNMPVTDHERHVTPGQELVTQTDLKGRITYVNPAFIQVSGFSEEELVGQNHNVVRHPDMPQEAFEDLWSTLKLDRPWCKMVKNRCNNGDFYWVKANVTPVYKKGQIVGYMSVRTAPTDAERQSAEIFYTQLRNKEARLSDPSKIPTQILDKKLYNWAAIALIVMLLVASGLYSSGQTSLIALAPFAAFLIMLFGAVSCIRTYVKQPLFETIATLKRVSEGDYHTDIEVEQEGEIGSLNRAAKSLAIKLGFEINESHLEALRSSRITQALDSVSSSVMMVDPMGRIIYVNGAILKMFSIAQDDICTDLPTFDNKLLLGSNIDEFHTDIAYKEELKDALKSGLESQVCIGGRTFILLANPVFSPDKERLGTVVEWKDLTDQLQAEKAVERLIQDASNGNLSQRLDDTVYDGFMKNIASGVNEMLDAVVEPVREAKRVLVALADGDLTQNMQGNFSGEYAELNDALNTSMNKLQDMVSEIRSAGSNITTGASEIAHGNATLSQRTESQATSLQETSASMEEMTGTVKQNAVSAQEASRLAEQAKVLADDGRVISEKVVSSMGDISKSSKKIAEIIGVIDEIAFQTNLLALNAAVEAARAGEQGRGFAVVAAEVRNLAQRSASAAKEIKHLISDSVEKVEEGGHYVDESGRALNEIMQGVSKVSSIINEIAEASREQANGIEQVNSAVTAMDEGTQQNAALVEEVAAASESMDEQAQQLQHLVNVFKVSIITPSNVTHLPAINIKNHGWKTKHLNSEQAARIPATGSYKSETILMKETPDDTEWEEF</sequence>
<dbReference type="NCBIfam" id="TIGR00229">
    <property type="entry name" value="sensory_box"/>
    <property type="match status" value="1"/>
</dbReference>
<dbReference type="InterPro" id="IPR004089">
    <property type="entry name" value="MCPsignal_dom"/>
</dbReference>
<evidence type="ECO:0000256" key="2">
    <source>
        <dbReference type="ARBA" id="ARBA00022481"/>
    </source>
</evidence>
<evidence type="ECO:0000259" key="8">
    <source>
        <dbReference type="PROSITE" id="PS50112"/>
    </source>
</evidence>
<dbReference type="EMBL" id="AP014546">
    <property type="protein sequence ID" value="BBB31047.1"/>
    <property type="molecule type" value="Genomic_DNA"/>
</dbReference>
<protein>
    <submittedName>
        <fullName evidence="10">Methyl-accepting chemotaxis protein</fullName>
    </submittedName>
</protein>
<evidence type="ECO:0000256" key="3">
    <source>
        <dbReference type="ARBA" id="ARBA00023224"/>
    </source>
</evidence>
<dbReference type="GO" id="GO:0006935">
    <property type="term" value="P:chemotaxis"/>
    <property type="evidence" value="ECO:0007669"/>
    <property type="project" value="InterPro"/>
</dbReference>
<accession>A0A7R6PR17</accession>
<dbReference type="PRINTS" id="PR00260">
    <property type="entry name" value="CHEMTRNSDUCR"/>
</dbReference>
<organism evidence="10 11">
    <name type="scientific">Neptunomonas japonica JAMM 1380</name>
    <dbReference type="NCBI Taxonomy" id="1441457"/>
    <lineage>
        <taxon>Bacteria</taxon>
        <taxon>Pseudomonadati</taxon>
        <taxon>Pseudomonadota</taxon>
        <taxon>Gammaproteobacteria</taxon>
        <taxon>Oceanospirillales</taxon>
        <taxon>Oceanospirillaceae</taxon>
        <taxon>Neptunomonas</taxon>
    </lineage>
</organism>
<evidence type="ECO:0000256" key="1">
    <source>
        <dbReference type="ARBA" id="ARBA00004370"/>
    </source>
</evidence>
<dbReference type="Pfam" id="PF13188">
    <property type="entry name" value="PAS_8"/>
    <property type="match status" value="1"/>
</dbReference>
<evidence type="ECO:0000313" key="10">
    <source>
        <dbReference type="EMBL" id="BBB31047.1"/>
    </source>
</evidence>
<proteinExistence type="inferred from homology"/>
<evidence type="ECO:0000256" key="4">
    <source>
        <dbReference type="ARBA" id="ARBA00029447"/>
    </source>
</evidence>
<reference evidence="10 11" key="1">
    <citation type="journal article" date="2008" name="Int. J. Syst. Evol. Microbiol.">
        <title>Neptunomonas japonica sp. nov., an Osedax japonicus symbiont-like bacterium isolated from sediment adjacent to sperm whale carcasses off Kagoshima, Japan.</title>
        <authorList>
            <person name="Miyazaki M."/>
            <person name="Nogi Y."/>
            <person name="Fujiwara Y."/>
            <person name="Kawato M."/>
            <person name="Kubokawa K."/>
            <person name="Horikoshi K."/>
        </authorList>
    </citation>
    <scope>NUCLEOTIDE SEQUENCE [LARGE SCALE GENOMIC DNA]</scope>
    <source>
        <strain evidence="10 11">JAMM 1380</strain>
    </source>
</reference>
<evidence type="ECO:0000313" key="11">
    <source>
        <dbReference type="Proteomes" id="UP000595332"/>
    </source>
</evidence>
<dbReference type="Pfam" id="PF00672">
    <property type="entry name" value="HAMP"/>
    <property type="match status" value="1"/>
</dbReference>
<dbReference type="CDD" id="cd00130">
    <property type="entry name" value="PAS"/>
    <property type="match status" value="2"/>
</dbReference>
<keyword evidence="6" id="KW-0812">Transmembrane</keyword>
<dbReference type="PANTHER" id="PTHR43531">
    <property type="entry name" value="PROTEIN ICFG"/>
    <property type="match status" value="1"/>
</dbReference>
<dbReference type="InterPro" id="IPR004090">
    <property type="entry name" value="Chemotax_Me-accpt_rcpt"/>
</dbReference>
<dbReference type="GO" id="GO:0007165">
    <property type="term" value="P:signal transduction"/>
    <property type="evidence" value="ECO:0007669"/>
    <property type="project" value="UniProtKB-KW"/>
</dbReference>
<dbReference type="KEGG" id="njp:NEJAP_3109"/>
<feature type="domain" description="HAMP" evidence="9">
    <location>
        <begin position="425"/>
        <end position="477"/>
    </location>
</feature>